<evidence type="ECO:0000256" key="7">
    <source>
        <dbReference type="SAM" id="Phobius"/>
    </source>
</evidence>
<evidence type="ECO:0000256" key="5">
    <source>
        <dbReference type="ARBA" id="ARBA00023136"/>
    </source>
</evidence>
<dbReference type="eggNOG" id="ENOG502S3B1">
    <property type="taxonomic scope" value="Eukaryota"/>
</dbReference>
<dbReference type="EMBL" id="JH767145">
    <property type="protein sequence ID" value="EQC37244.1"/>
    <property type="molecule type" value="Genomic_DNA"/>
</dbReference>
<evidence type="ECO:0000259" key="8">
    <source>
        <dbReference type="Pfam" id="PF13886"/>
    </source>
</evidence>
<dbReference type="PANTHER" id="PTHR31247:SF5">
    <property type="entry name" value="DUF4203 DOMAIN-CONTAINING PROTEIN"/>
    <property type="match status" value="1"/>
</dbReference>
<dbReference type="GO" id="GO:0005886">
    <property type="term" value="C:plasma membrane"/>
    <property type="evidence" value="ECO:0007669"/>
    <property type="project" value="TreeGrafter"/>
</dbReference>
<dbReference type="AlphaFoldDB" id="T0QGZ4"/>
<comment type="similarity">
    <text evidence="2">Belongs to the TMEM198 family.</text>
</comment>
<reference evidence="9 10" key="1">
    <citation type="submission" date="2012-04" db="EMBL/GenBank/DDBJ databases">
        <title>The Genome Sequence of Saprolegnia declina VS20.</title>
        <authorList>
            <consortium name="The Broad Institute Genome Sequencing Platform"/>
            <person name="Russ C."/>
            <person name="Nusbaum C."/>
            <person name="Tyler B."/>
            <person name="van West P."/>
            <person name="Dieguez-Uribeondo J."/>
            <person name="de Bruijn I."/>
            <person name="Tripathy S."/>
            <person name="Jiang R."/>
            <person name="Young S.K."/>
            <person name="Zeng Q."/>
            <person name="Gargeya S."/>
            <person name="Fitzgerald M."/>
            <person name="Haas B."/>
            <person name="Abouelleil A."/>
            <person name="Alvarado L."/>
            <person name="Arachchi H.M."/>
            <person name="Berlin A."/>
            <person name="Chapman S.B."/>
            <person name="Goldberg J."/>
            <person name="Griggs A."/>
            <person name="Gujja S."/>
            <person name="Hansen M."/>
            <person name="Howarth C."/>
            <person name="Imamovic A."/>
            <person name="Larimer J."/>
            <person name="McCowen C."/>
            <person name="Montmayeur A."/>
            <person name="Murphy C."/>
            <person name="Neiman D."/>
            <person name="Pearson M."/>
            <person name="Priest M."/>
            <person name="Roberts A."/>
            <person name="Saif S."/>
            <person name="Shea T."/>
            <person name="Sisk P."/>
            <person name="Sykes S."/>
            <person name="Wortman J."/>
            <person name="Nusbaum C."/>
            <person name="Birren B."/>
        </authorList>
    </citation>
    <scope>NUCLEOTIDE SEQUENCE [LARGE SCALE GENOMIC DNA]</scope>
    <source>
        <strain evidence="9 10">VS20</strain>
    </source>
</reference>
<dbReference type="PANTHER" id="PTHR31247">
    <property type="entry name" value="TRANSMEMBRANE PROTEIN 198 FAMILY MEMBER"/>
    <property type="match status" value="1"/>
</dbReference>
<feature type="transmembrane region" description="Helical" evidence="7">
    <location>
        <begin position="229"/>
        <end position="248"/>
    </location>
</feature>
<name>T0QGZ4_SAPDV</name>
<keyword evidence="10" id="KW-1185">Reference proteome</keyword>
<feature type="transmembrane region" description="Helical" evidence="7">
    <location>
        <begin position="155"/>
        <end position="172"/>
    </location>
</feature>
<feature type="transmembrane region" description="Helical" evidence="7">
    <location>
        <begin position="44"/>
        <end position="64"/>
    </location>
</feature>
<feature type="transmembrane region" description="Helical" evidence="7">
    <location>
        <begin position="71"/>
        <end position="88"/>
    </location>
</feature>
<evidence type="ECO:0000256" key="2">
    <source>
        <dbReference type="ARBA" id="ARBA00006244"/>
    </source>
</evidence>
<evidence type="ECO:0000313" key="10">
    <source>
        <dbReference type="Proteomes" id="UP000030762"/>
    </source>
</evidence>
<dbReference type="RefSeq" id="XP_008609406.1">
    <property type="nucleotide sequence ID" value="XM_008611184.1"/>
</dbReference>
<dbReference type="InterPro" id="IPR040236">
    <property type="entry name" value="TMEM198"/>
</dbReference>
<evidence type="ECO:0000313" key="9">
    <source>
        <dbReference type="EMBL" id="EQC37244.1"/>
    </source>
</evidence>
<keyword evidence="4 7" id="KW-1133">Transmembrane helix</keyword>
<dbReference type="Proteomes" id="UP000030762">
    <property type="component" value="Unassembled WGS sequence"/>
</dbReference>
<gene>
    <name evidence="9" type="ORF">SDRG_05469</name>
</gene>
<evidence type="ECO:0000256" key="3">
    <source>
        <dbReference type="ARBA" id="ARBA00022692"/>
    </source>
</evidence>
<dbReference type="GeneID" id="19946196"/>
<protein>
    <recommendedName>
        <fullName evidence="6">Transmembrane protein 198</fullName>
    </recommendedName>
</protein>
<evidence type="ECO:0000256" key="6">
    <source>
        <dbReference type="ARBA" id="ARBA00049737"/>
    </source>
</evidence>
<feature type="transmembrane region" description="Helical" evidence="7">
    <location>
        <begin position="128"/>
        <end position="149"/>
    </location>
</feature>
<keyword evidence="5 7" id="KW-0472">Membrane</keyword>
<dbReference type="InterPro" id="IPR025256">
    <property type="entry name" value="TM7S3/TM198-like_dom"/>
</dbReference>
<accession>T0QGZ4</accession>
<dbReference type="OrthoDB" id="102260at2759"/>
<dbReference type="VEuPathDB" id="FungiDB:SDRG_05469"/>
<proteinExistence type="inferred from homology"/>
<dbReference type="OMA" id="DIGSAWW"/>
<dbReference type="STRING" id="1156394.T0QGZ4"/>
<evidence type="ECO:0000256" key="1">
    <source>
        <dbReference type="ARBA" id="ARBA00004141"/>
    </source>
</evidence>
<feature type="domain" description="TM7S3/TM198-like" evidence="8">
    <location>
        <begin position="54"/>
        <end position="248"/>
    </location>
</feature>
<evidence type="ECO:0000256" key="4">
    <source>
        <dbReference type="ARBA" id="ARBA00022989"/>
    </source>
</evidence>
<keyword evidence="3 7" id="KW-0812">Transmembrane</keyword>
<dbReference type="Pfam" id="PF13886">
    <property type="entry name" value="TM7S3_TM198"/>
    <property type="match status" value="1"/>
</dbReference>
<dbReference type="InParanoid" id="T0QGZ4"/>
<organism evidence="9 10">
    <name type="scientific">Saprolegnia diclina (strain VS20)</name>
    <dbReference type="NCBI Taxonomy" id="1156394"/>
    <lineage>
        <taxon>Eukaryota</taxon>
        <taxon>Sar</taxon>
        <taxon>Stramenopiles</taxon>
        <taxon>Oomycota</taxon>
        <taxon>Saprolegniomycetes</taxon>
        <taxon>Saprolegniales</taxon>
        <taxon>Saprolegniaceae</taxon>
        <taxon>Saprolegnia</taxon>
    </lineage>
</organism>
<feature type="transmembrane region" description="Helical" evidence="7">
    <location>
        <begin position="179"/>
        <end position="200"/>
    </location>
</feature>
<sequence length="283" mass="29412">MDVVARVLFLGVAASGAVNLTIDGSSSFDKTTNHIVNATVNGDLPPSILAGVGIGLGLIVALAGYRLFRPVLFVSGFGVGAVLAYLLAEAIFTTQSYATTAHWVCFVAGGLIVGATVVCLWRTGLFVIGAAAGVLLAFVVNTSFGYKLWPSNPSGMLYVLIAIFGLAGALLARCLERPFLIVATSLAGAVACLWGVGYFAGGYPSGNHLEALRNRTASGDYTYDIGSAWWGYMAGTLVLFGIGTLVQFRKTAMGWHHAPAASDDSAYVGCSSPVHGRPIQHSS</sequence>
<comment type="subcellular location">
    <subcellularLocation>
        <location evidence="1">Membrane</location>
        <topology evidence="1">Multi-pass membrane protein</topology>
    </subcellularLocation>
</comment>
<feature type="transmembrane region" description="Helical" evidence="7">
    <location>
        <begin position="100"/>
        <end position="121"/>
    </location>
</feature>